<dbReference type="GO" id="GO:0006508">
    <property type="term" value="P:proteolysis"/>
    <property type="evidence" value="ECO:0007669"/>
    <property type="project" value="UniProtKB-KW"/>
</dbReference>
<proteinExistence type="predicted"/>
<feature type="transmembrane region" description="Helical" evidence="1">
    <location>
        <begin position="140"/>
        <end position="157"/>
    </location>
</feature>
<keyword evidence="1" id="KW-0812">Transmembrane</keyword>
<dbReference type="Pfam" id="PF03419">
    <property type="entry name" value="Peptidase_U4"/>
    <property type="match status" value="1"/>
</dbReference>
<keyword evidence="1" id="KW-0472">Membrane</keyword>
<keyword evidence="2" id="KW-0645">Protease</keyword>
<dbReference type="InterPro" id="IPR005081">
    <property type="entry name" value="SpoIIGA"/>
</dbReference>
<accession>A0ABM5LVZ2</accession>
<evidence type="ECO:0000313" key="2">
    <source>
        <dbReference type="EMBL" id="ADP32044.1"/>
    </source>
</evidence>
<keyword evidence="3" id="KW-1185">Reference proteome</keyword>
<dbReference type="NCBIfam" id="TIGR02854">
    <property type="entry name" value="spore_II_GA"/>
    <property type="match status" value="1"/>
</dbReference>
<feature type="transmembrane region" description="Helical" evidence="1">
    <location>
        <begin position="17"/>
        <end position="37"/>
    </location>
</feature>
<dbReference type="Proteomes" id="UP000006867">
    <property type="component" value="Chromosome"/>
</dbReference>
<dbReference type="PIRSF" id="PIRSF018571">
    <property type="entry name" value="SpoIIGA"/>
    <property type="match status" value="1"/>
</dbReference>
<sequence length="319" mass="36237">MKDKRRKGSDVKIYLDVIWLLNFCFDSLLLLLTAFILKRHVKKRRVIFGAFIGSSIVLFMFTPISPFVEHPAGKLAFSVVIVLVTFGFKRFRFFFQNLFSFYFATFLMGGGIIGAHSLLQTRSVMQHGVMITNQTGFGDPVSWMFIVAGFPAIWFFSKKRIEDIETKTIQYEERVRLQADIGGQTLHAKGLVDSGNQLYDPLTKTPVMIIHIDKLEPILGEKETHLIRSFSPLEVIDQFDDSFRYLDKIRLIPYRGVGQDNQFLLCLKPDHVTIYTKDEMIAADKCLIGISTAALSAEGEFDAIIHPKMLSGKAVKHVS</sequence>
<dbReference type="GO" id="GO:0008233">
    <property type="term" value="F:peptidase activity"/>
    <property type="evidence" value="ECO:0007669"/>
    <property type="project" value="UniProtKB-KW"/>
</dbReference>
<feature type="transmembrane region" description="Helical" evidence="1">
    <location>
        <begin position="46"/>
        <end position="65"/>
    </location>
</feature>
<gene>
    <name evidence="2" type="ordered locus">BATR1942_05450</name>
</gene>
<protein>
    <submittedName>
        <fullName evidence="2">Protease processing pro-sigma-E</fullName>
    </submittedName>
</protein>
<evidence type="ECO:0000256" key="1">
    <source>
        <dbReference type="SAM" id="Phobius"/>
    </source>
</evidence>
<name>A0ABM5LVZ2_BACA1</name>
<evidence type="ECO:0000313" key="3">
    <source>
        <dbReference type="Proteomes" id="UP000006867"/>
    </source>
</evidence>
<feature type="transmembrane region" description="Helical" evidence="1">
    <location>
        <begin position="100"/>
        <end position="120"/>
    </location>
</feature>
<organism evidence="2 3">
    <name type="scientific">Bacillus atrophaeus (strain 1942)</name>
    <dbReference type="NCBI Taxonomy" id="720555"/>
    <lineage>
        <taxon>Bacteria</taxon>
        <taxon>Bacillati</taxon>
        <taxon>Bacillota</taxon>
        <taxon>Bacilli</taxon>
        <taxon>Bacillales</taxon>
        <taxon>Bacillaceae</taxon>
        <taxon>Bacillus</taxon>
    </lineage>
</organism>
<reference evidence="2 3" key="1">
    <citation type="journal article" date="2011" name="Front. Microbiol.">
        <title>Genomic signatures of strain selection and enhancement in Bacillus atrophaeus var. globigii, a historical biowarfare simulant.</title>
        <authorList>
            <person name="Gibbons H.S."/>
            <person name="Broomall S.M."/>
            <person name="McNew L.A."/>
            <person name="Daligault H."/>
            <person name="Chapman C."/>
            <person name="Bruce D."/>
            <person name="Karavis M."/>
            <person name="Krepps M."/>
            <person name="McGregor P.A."/>
            <person name="Hong C."/>
            <person name="Park K.H."/>
            <person name="Akmal A."/>
            <person name="Feldman A."/>
            <person name="Lin J.S."/>
            <person name="Chang W.E."/>
            <person name="Higgs B.W."/>
            <person name="Demirev P."/>
            <person name="Lindquist J."/>
            <person name="Liem A."/>
            <person name="Fochler E."/>
            <person name="Read T.D."/>
            <person name="Tapia R."/>
            <person name="Johnson S."/>
            <person name="Bishop-Lilly K.A."/>
            <person name="Detter C."/>
            <person name="Han C."/>
            <person name="Sozhamannan S."/>
            <person name="Rosenzweig C.N."/>
            <person name="Skowronski E.W."/>
        </authorList>
    </citation>
    <scope>NUCLEOTIDE SEQUENCE [LARGE SCALE GENOMIC DNA]</scope>
    <source>
        <strain evidence="2 3">1942</strain>
    </source>
</reference>
<keyword evidence="1" id="KW-1133">Transmembrane helix</keyword>
<dbReference type="EMBL" id="CP002207">
    <property type="protein sequence ID" value="ADP32044.1"/>
    <property type="molecule type" value="Genomic_DNA"/>
</dbReference>
<feature type="transmembrane region" description="Helical" evidence="1">
    <location>
        <begin position="71"/>
        <end position="88"/>
    </location>
</feature>
<keyword evidence="2" id="KW-0378">Hydrolase</keyword>